<proteinExistence type="inferred from homology"/>
<evidence type="ECO:0000256" key="4">
    <source>
        <dbReference type="ARBA" id="ARBA00023002"/>
    </source>
</evidence>
<evidence type="ECO:0000313" key="8">
    <source>
        <dbReference type="Proteomes" id="UP000256690"/>
    </source>
</evidence>
<sequence length="470" mass="51569">MAMADTTPTPTPTTTPTPLVIVVGLGLAGLTTAIECHRRGINVLVLEKVTELKHDANPPAGDGIFMPPNAARVISRWDTQVQTEIAANKNDSTHADFFDDADAFIVRNEVPGKGRGFLTNRGKLVLILYAYALRLGIQIRLGTRVAEYWEDEASQHAGVLLDTGERVSGDCVICADGVHGKARAYVTGSTTTRGAETNLGFATFRAHLRTDTPSFIADPEAQWIVRDSETQDRTYMWFGAGVNLSMMTLKHGREIVWMTTHRDTYAATETEAWAGGPASHAHLADVFDCISHWPGRARIESIVRHTDPAKLVNHPLVYRAPLKTWRSGGGRVMLIGDAAHPYYPVVGQGGAQGVEDGAVVAVALARAGRDVRLALEVAERIRYPRASVIQLGSREFQASVLEPDWEAVRRDPGMFRLPNPEWIFEHDCVAFAEAEYEAVVECAREGVQYVPKNIPDDGVYRVEDTYGGER</sequence>
<keyword evidence="2" id="KW-0285">Flavoprotein</keyword>
<dbReference type="AlphaFoldDB" id="A0A3D8T3E2"/>
<keyword evidence="3" id="KW-0274">FAD</keyword>
<dbReference type="InterPro" id="IPR002938">
    <property type="entry name" value="FAD-bd"/>
</dbReference>
<dbReference type="EMBL" id="PVWQ01000001">
    <property type="protein sequence ID" value="RDW92971.1"/>
    <property type="molecule type" value="Genomic_DNA"/>
</dbReference>
<comment type="caution">
    <text evidence="7">The sequence shown here is derived from an EMBL/GenBank/DDBJ whole genome shotgun (WGS) entry which is preliminary data.</text>
</comment>
<gene>
    <name evidence="7" type="ORF">DSM5745_00293</name>
</gene>
<evidence type="ECO:0000256" key="1">
    <source>
        <dbReference type="ARBA" id="ARBA00007992"/>
    </source>
</evidence>
<dbReference type="InterPro" id="IPR050493">
    <property type="entry name" value="FAD-dep_Monooxygenase_BioMet"/>
</dbReference>
<evidence type="ECO:0000259" key="6">
    <source>
        <dbReference type="Pfam" id="PF01494"/>
    </source>
</evidence>
<name>A0A3D8T3E2_9EURO</name>
<evidence type="ECO:0000256" key="3">
    <source>
        <dbReference type="ARBA" id="ARBA00022827"/>
    </source>
</evidence>
<feature type="domain" description="FAD-binding" evidence="6">
    <location>
        <begin position="20"/>
        <end position="369"/>
    </location>
</feature>
<keyword evidence="8" id="KW-1185">Reference proteome</keyword>
<dbReference type="Pfam" id="PF01494">
    <property type="entry name" value="FAD_binding_3"/>
    <property type="match status" value="1"/>
</dbReference>
<protein>
    <submittedName>
        <fullName evidence="7">Putative FAD dependent oxidoreductase</fullName>
    </submittedName>
</protein>
<dbReference type="Proteomes" id="UP000256690">
    <property type="component" value="Unassembled WGS sequence"/>
</dbReference>
<dbReference type="STRING" id="1810919.A0A3D8T3E2"/>
<dbReference type="PRINTS" id="PR00420">
    <property type="entry name" value="RNGMNOXGNASE"/>
</dbReference>
<dbReference type="SUPFAM" id="SSF51905">
    <property type="entry name" value="FAD/NAD(P)-binding domain"/>
    <property type="match status" value="1"/>
</dbReference>
<reference evidence="7 8" key="1">
    <citation type="journal article" date="2018" name="IMA Fungus">
        <title>IMA Genome-F 9: Draft genome sequence of Annulohypoxylon stygium, Aspergillus mulundensis, Berkeleyomyces basicola (syn. Thielaviopsis basicola), Ceratocystis smalleyi, two Cercospora beticola strains, Coleophoma cylindrospora, Fusarium fracticaudum, Phialophora cf. hyalina, and Morchella septimelata.</title>
        <authorList>
            <person name="Wingfield B.D."/>
            <person name="Bills G.F."/>
            <person name="Dong Y."/>
            <person name="Huang W."/>
            <person name="Nel W.J."/>
            <person name="Swalarsk-Parry B.S."/>
            <person name="Vaghefi N."/>
            <person name="Wilken P.M."/>
            <person name="An Z."/>
            <person name="de Beer Z.W."/>
            <person name="De Vos L."/>
            <person name="Chen L."/>
            <person name="Duong T.A."/>
            <person name="Gao Y."/>
            <person name="Hammerbacher A."/>
            <person name="Kikkert J.R."/>
            <person name="Li Y."/>
            <person name="Li H."/>
            <person name="Li K."/>
            <person name="Li Q."/>
            <person name="Liu X."/>
            <person name="Ma X."/>
            <person name="Naidoo K."/>
            <person name="Pethybridge S.J."/>
            <person name="Sun J."/>
            <person name="Steenkamp E.T."/>
            <person name="van der Nest M.A."/>
            <person name="van Wyk S."/>
            <person name="Wingfield M.J."/>
            <person name="Xiong C."/>
            <person name="Yue Q."/>
            <person name="Zhang X."/>
        </authorList>
    </citation>
    <scope>NUCLEOTIDE SEQUENCE [LARGE SCALE GENOMIC DNA]</scope>
    <source>
        <strain evidence="7 8">DSM 5745</strain>
    </source>
</reference>
<dbReference type="GO" id="GO:0004497">
    <property type="term" value="F:monooxygenase activity"/>
    <property type="evidence" value="ECO:0007669"/>
    <property type="project" value="UniProtKB-KW"/>
</dbReference>
<dbReference type="InterPro" id="IPR036188">
    <property type="entry name" value="FAD/NAD-bd_sf"/>
</dbReference>
<evidence type="ECO:0000256" key="5">
    <source>
        <dbReference type="ARBA" id="ARBA00023033"/>
    </source>
</evidence>
<dbReference type="PANTHER" id="PTHR13789">
    <property type="entry name" value="MONOOXYGENASE"/>
    <property type="match status" value="1"/>
</dbReference>
<dbReference type="GeneID" id="38110663"/>
<comment type="similarity">
    <text evidence="1">Belongs to the paxM FAD-dependent monooxygenase family.</text>
</comment>
<evidence type="ECO:0000313" key="7">
    <source>
        <dbReference type="EMBL" id="RDW92971.1"/>
    </source>
</evidence>
<dbReference type="Gene3D" id="3.50.50.60">
    <property type="entry name" value="FAD/NAD(P)-binding domain"/>
    <property type="match status" value="1"/>
</dbReference>
<dbReference type="PANTHER" id="PTHR13789:SF236">
    <property type="entry name" value="MONOOXYGENASE, PUTATIVE (AFU_ORTHOLOGUE AFUA_6G12060)-RELATED"/>
    <property type="match status" value="1"/>
</dbReference>
<organism evidence="7 8">
    <name type="scientific">Aspergillus mulundensis</name>
    <dbReference type="NCBI Taxonomy" id="1810919"/>
    <lineage>
        <taxon>Eukaryota</taxon>
        <taxon>Fungi</taxon>
        <taxon>Dikarya</taxon>
        <taxon>Ascomycota</taxon>
        <taxon>Pezizomycotina</taxon>
        <taxon>Eurotiomycetes</taxon>
        <taxon>Eurotiomycetidae</taxon>
        <taxon>Eurotiales</taxon>
        <taxon>Aspergillaceae</taxon>
        <taxon>Aspergillus</taxon>
        <taxon>Aspergillus subgen. Nidulantes</taxon>
    </lineage>
</organism>
<dbReference type="RefSeq" id="XP_026608154.1">
    <property type="nucleotide sequence ID" value="XM_026742309.1"/>
</dbReference>
<evidence type="ECO:0000256" key="2">
    <source>
        <dbReference type="ARBA" id="ARBA00022630"/>
    </source>
</evidence>
<keyword evidence="4" id="KW-0560">Oxidoreductase</keyword>
<dbReference type="OrthoDB" id="16820at2759"/>
<accession>A0A3D8T3E2</accession>
<dbReference type="GO" id="GO:0071949">
    <property type="term" value="F:FAD binding"/>
    <property type="evidence" value="ECO:0007669"/>
    <property type="project" value="InterPro"/>
</dbReference>
<keyword evidence="5" id="KW-0503">Monooxygenase</keyword>